<proteinExistence type="predicted"/>
<dbReference type="PATRIC" id="fig|199.248.peg.1292"/>
<feature type="transmembrane region" description="Helical" evidence="5">
    <location>
        <begin position="87"/>
        <end position="104"/>
    </location>
</feature>
<feature type="transmembrane region" description="Helical" evidence="5">
    <location>
        <begin position="283"/>
        <end position="307"/>
    </location>
</feature>
<protein>
    <submittedName>
        <fullName evidence="6">Tellurite-resistance/dicarboxylate transporter (TDT) family protein</fullName>
    </submittedName>
</protein>
<name>A0A0M4SUY2_9BACT</name>
<feature type="transmembrane region" description="Helical" evidence="5">
    <location>
        <begin position="110"/>
        <end position="134"/>
    </location>
</feature>
<dbReference type="PANTHER" id="PTHR37955:SF1">
    <property type="entry name" value="DEP DOMAIN-CONTAINING PROTEIN"/>
    <property type="match status" value="1"/>
</dbReference>
<keyword evidence="3 5" id="KW-1133">Transmembrane helix</keyword>
<keyword evidence="2 5" id="KW-0812">Transmembrane</keyword>
<reference evidence="7" key="1">
    <citation type="submission" date="2015-08" db="EMBL/GenBank/DDBJ databases">
        <title>Comparative genomics of the Campylobacter concisus group.</title>
        <authorList>
            <person name="Miller W.G."/>
            <person name="Yee E."/>
            <person name="Chapman M.H."/>
            <person name="Huynh S."/>
            <person name="Bono J.L."/>
            <person name="On S.L.W."/>
            <person name="St Leger J."/>
            <person name="Foster G."/>
            <person name="Parker C.T."/>
        </authorList>
    </citation>
    <scope>NUCLEOTIDE SEQUENCE [LARGE SCALE GENOMIC DNA]</scope>
    <source>
        <strain evidence="7">ATCC 33237</strain>
    </source>
</reference>
<evidence type="ECO:0000313" key="7">
    <source>
        <dbReference type="Proteomes" id="UP000066049"/>
    </source>
</evidence>
<feature type="transmembrane region" description="Helical" evidence="5">
    <location>
        <begin position="141"/>
        <end position="161"/>
    </location>
</feature>
<dbReference type="KEGG" id="ccoc:CCON33237_1254"/>
<dbReference type="InterPro" id="IPR004695">
    <property type="entry name" value="SLAC1/Mae1/Ssu1/TehA"/>
</dbReference>
<evidence type="ECO:0000256" key="4">
    <source>
        <dbReference type="ARBA" id="ARBA00023136"/>
    </source>
</evidence>
<gene>
    <name evidence="6" type="ORF">CCON33237_1254</name>
</gene>
<evidence type="ECO:0000313" key="6">
    <source>
        <dbReference type="EMBL" id="ALF47916.1"/>
    </source>
</evidence>
<dbReference type="AlphaFoldDB" id="A0A0M4SUY2"/>
<feature type="transmembrane region" description="Helical" evidence="5">
    <location>
        <begin position="47"/>
        <end position="67"/>
    </location>
</feature>
<dbReference type="InterPro" id="IPR052951">
    <property type="entry name" value="Tellurite_res_ion_channel"/>
</dbReference>
<dbReference type="PANTHER" id="PTHR37955">
    <property type="entry name" value="TELLURITE RESISTANCE PROTEIN TEHA"/>
    <property type="match status" value="1"/>
</dbReference>
<comment type="subcellular location">
    <subcellularLocation>
        <location evidence="1">Membrane</location>
        <topology evidence="1">Multi-pass membrane protein</topology>
    </subcellularLocation>
</comment>
<evidence type="ECO:0000256" key="5">
    <source>
        <dbReference type="SAM" id="Phobius"/>
    </source>
</evidence>
<dbReference type="CDD" id="cd09323">
    <property type="entry name" value="TDT_SLAC1_like"/>
    <property type="match status" value="1"/>
</dbReference>
<dbReference type="RefSeq" id="WP_054196877.1">
    <property type="nucleotide sequence ID" value="NZ_CABMKQ010000010.1"/>
</dbReference>
<keyword evidence="4 5" id="KW-0472">Membrane</keyword>
<dbReference type="InterPro" id="IPR038665">
    <property type="entry name" value="Voltage-dep_anion_channel_sf"/>
</dbReference>
<feature type="transmembrane region" description="Helical" evidence="5">
    <location>
        <begin position="258"/>
        <end position="277"/>
    </location>
</feature>
<dbReference type="Gene3D" id="1.50.10.150">
    <property type="entry name" value="Voltage-dependent anion channel"/>
    <property type="match status" value="1"/>
</dbReference>
<feature type="transmembrane region" description="Helical" evidence="5">
    <location>
        <begin position="199"/>
        <end position="220"/>
    </location>
</feature>
<dbReference type="GeneID" id="28662929"/>
<feature type="transmembrane region" description="Helical" evidence="5">
    <location>
        <begin position="167"/>
        <end position="187"/>
    </location>
</feature>
<organism evidence="6 7">
    <name type="scientific">Campylobacter concisus</name>
    <dbReference type="NCBI Taxonomy" id="199"/>
    <lineage>
        <taxon>Bacteria</taxon>
        <taxon>Pseudomonadati</taxon>
        <taxon>Campylobacterota</taxon>
        <taxon>Epsilonproteobacteria</taxon>
        <taxon>Campylobacterales</taxon>
        <taxon>Campylobacteraceae</taxon>
        <taxon>Campylobacter</taxon>
    </lineage>
</organism>
<dbReference type="GO" id="GO:0046583">
    <property type="term" value="F:monoatomic cation efflux transmembrane transporter activity"/>
    <property type="evidence" value="ECO:0007669"/>
    <property type="project" value="TreeGrafter"/>
</dbReference>
<dbReference type="Pfam" id="PF03595">
    <property type="entry name" value="SLAC1"/>
    <property type="match status" value="1"/>
</dbReference>
<dbReference type="Proteomes" id="UP000066049">
    <property type="component" value="Chromosome"/>
</dbReference>
<dbReference type="EMBL" id="CP012541">
    <property type="protein sequence ID" value="ALF47916.1"/>
    <property type="molecule type" value="Genomic_DNA"/>
</dbReference>
<evidence type="ECO:0000256" key="1">
    <source>
        <dbReference type="ARBA" id="ARBA00004141"/>
    </source>
</evidence>
<dbReference type="GO" id="GO:0005886">
    <property type="term" value="C:plasma membrane"/>
    <property type="evidence" value="ECO:0007669"/>
    <property type="project" value="TreeGrafter"/>
</dbReference>
<feature type="transmembrane region" description="Helical" evidence="5">
    <location>
        <begin position="16"/>
        <end position="35"/>
    </location>
</feature>
<accession>A0A0M4SUY2</accession>
<feature type="transmembrane region" description="Helical" evidence="5">
    <location>
        <begin position="226"/>
        <end position="246"/>
    </location>
</feature>
<evidence type="ECO:0000256" key="2">
    <source>
        <dbReference type="ARBA" id="ARBA00022692"/>
    </source>
</evidence>
<evidence type="ECO:0000256" key="3">
    <source>
        <dbReference type="ARBA" id="ARBA00022989"/>
    </source>
</evidence>
<sequence length="319" mass="36036">MHDVKQNDSQSKIKSLPIMLFAGTMGLGGLCAAYKKLSEIFDLPGEIFSALRALDCTVFCLLSAFYLFKLLKFKEEVKAEFSHPIRINFFGGFIISLFLLALAYKDAPLLYYSLFYAALGLQTIFTLYVISFWIDEKFDIATLNPAWFIPVVGNLLIPIIAEKSQAIWYYFSLGLFFWIILFAVIFYRLVFYDKLADKFVPTLVITLAPPAMAFLGYVKLTEQFDAFAAILLNINVFFAALILFSYKRFIKLKFALSWWAFTFPTAASSIAFLKAYEITQSDFYLVLGVGAFAALVASILIVGFLTAKSIINGEIFSEK</sequence>